<organism evidence="1 2">
    <name type="scientific">Caerostris extrusa</name>
    <name type="common">Bark spider</name>
    <name type="synonym">Caerostris bankana</name>
    <dbReference type="NCBI Taxonomy" id="172846"/>
    <lineage>
        <taxon>Eukaryota</taxon>
        <taxon>Metazoa</taxon>
        <taxon>Ecdysozoa</taxon>
        <taxon>Arthropoda</taxon>
        <taxon>Chelicerata</taxon>
        <taxon>Arachnida</taxon>
        <taxon>Araneae</taxon>
        <taxon>Araneomorphae</taxon>
        <taxon>Entelegynae</taxon>
        <taxon>Araneoidea</taxon>
        <taxon>Araneidae</taxon>
        <taxon>Caerostris</taxon>
    </lineage>
</organism>
<dbReference type="EMBL" id="BPLR01001000">
    <property type="protein sequence ID" value="GIY99080.1"/>
    <property type="molecule type" value="Genomic_DNA"/>
</dbReference>
<comment type="caution">
    <text evidence="1">The sequence shown here is derived from an EMBL/GenBank/DDBJ whole genome shotgun (WGS) entry which is preliminary data.</text>
</comment>
<evidence type="ECO:0000313" key="2">
    <source>
        <dbReference type="Proteomes" id="UP001054945"/>
    </source>
</evidence>
<dbReference type="AlphaFoldDB" id="A0AAV4XY11"/>
<evidence type="ECO:0000313" key="1">
    <source>
        <dbReference type="EMBL" id="GIY99080.1"/>
    </source>
</evidence>
<accession>A0AAV4XY11</accession>
<dbReference type="Proteomes" id="UP001054945">
    <property type="component" value="Unassembled WGS sequence"/>
</dbReference>
<proteinExistence type="predicted"/>
<gene>
    <name evidence="1" type="ORF">CEXT_562071</name>
</gene>
<reference evidence="1 2" key="1">
    <citation type="submission" date="2021-06" db="EMBL/GenBank/DDBJ databases">
        <title>Caerostris extrusa draft genome.</title>
        <authorList>
            <person name="Kono N."/>
            <person name="Arakawa K."/>
        </authorList>
    </citation>
    <scope>NUCLEOTIDE SEQUENCE [LARGE SCALE GENOMIC DNA]</scope>
</reference>
<name>A0AAV4XY11_CAEEX</name>
<keyword evidence="2" id="KW-1185">Reference proteome</keyword>
<sequence length="170" mass="19441">MSHTRIPKSGGIMEFREFLEKRVFGGIPEVVCVLILANAASSNSENGTNNSRPFEDKLWCLAVIAFVQEGAWRKVIYAYSTAFSIRCKLLGLVAEVYRRRTRRSFRHATAGFRSQDEPIPGYWWERGLFAMDLKLDCGFSTNNKCVYQSSSSDDRLIFEISLWFSFCAHS</sequence>
<protein>
    <submittedName>
        <fullName evidence="1">Uncharacterized protein</fullName>
    </submittedName>
</protein>